<dbReference type="SUPFAM" id="SSF53697">
    <property type="entry name" value="SIS domain"/>
    <property type="match status" value="1"/>
</dbReference>
<dbReference type="GO" id="GO:0003700">
    <property type="term" value="F:DNA-binding transcription factor activity"/>
    <property type="evidence" value="ECO:0007669"/>
    <property type="project" value="InterPro"/>
</dbReference>
<name>A0A934SJ11_9RHOB</name>
<gene>
    <name evidence="2" type="ORF">JJJ17_08790</name>
</gene>
<dbReference type="Gene3D" id="3.40.50.10490">
    <property type="entry name" value="Glucose-6-phosphate isomerase like protein, domain 1"/>
    <property type="match status" value="1"/>
</dbReference>
<dbReference type="Gene3D" id="1.10.10.10">
    <property type="entry name" value="Winged helix-like DNA-binding domain superfamily/Winged helix DNA-binding domain"/>
    <property type="match status" value="1"/>
</dbReference>
<dbReference type="InterPro" id="IPR000281">
    <property type="entry name" value="HTH_RpiR"/>
</dbReference>
<dbReference type="Proteomes" id="UP000640485">
    <property type="component" value="Unassembled WGS sequence"/>
</dbReference>
<evidence type="ECO:0000313" key="3">
    <source>
        <dbReference type="Proteomes" id="UP000640485"/>
    </source>
</evidence>
<dbReference type="InterPro" id="IPR046348">
    <property type="entry name" value="SIS_dom_sf"/>
</dbReference>
<dbReference type="InterPro" id="IPR009057">
    <property type="entry name" value="Homeodomain-like_sf"/>
</dbReference>
<dbReference type="InterPro" id="IPR047640">
    <property type="entry name" value="RpiR-like"/>
</dbReference>
<evidence type="ECO:0000313" key="2">
    <source>
        <dbReference type="EMBL" id="MBK4216019.1"/>
    </source>
</evidence>
<organism evidence="2 3">
    <name type="scientific">Paracoccus caeni</name>
    <dbReference type="NCBI Taxonomy" id="657651"/>
    <lineage>
        <taxon>Bacteria</taxon>
        <taxon>Pseudomonadati</taxon>
        <taxon>Pseudomonadota</taxon>
        <taxon>Alphaproteobacteria</taxon>
        <taxon>Rhodobacterales</taxon>
        <taxon>Paracoccaceae</taxon>
        <taxon>Paracoccus</taxon>
    </lineage>
</organism>
<keyword evidence="3" id="KW-1185">Reference proteome</keyword>
<accession>A0A934SJ11</accession>
<dbReference type="PROSITE" id="PS51071">
    <property type="entry name" value="HTH_RPIR"/>
    <property type="match status" value="1"/>
</dbReference>
<dbReference type="PANTHER" id="PTHR30514:SF18">
    <property type="entry name" value="RPIR-FAMILY TRANSCRIPTIONAL REGULATOR"/>
    <property type="match status" value="1"/>
</dbReference>
<dbReference type="GO" id="GO:0097367">
    <property type="term" value="F:carbohydrate derivative binding"/>
    <property type="evidence" value="ECO:0007669"/>
    <property type="project" value="InterPro"/>
</dbReference>
<reference evidence="2" key="1">
    <citation type="submission" date="2021-01" db="EMBL/GenBank/DDBJ databases">
        <title>Paracoccus amoyensis sp. nov., isolated from the surface seawater along the coast of Xiamen Island, China.</title>
        <authorList>
            <person name="Lyu L."/>
        </authorList>
    </citation>
    <scope>NUCLEOTIDE SEQUENCE</scope>
    <source>
        <strain evidence="2">MJ17</strain>
    </source>
</reference>
<dbReference type="EMBL" id="JAEPRQ010000002">
    <property type="protein sequence ID" value="MBK4216019.1"/>
    <property type="molecule type" value="Genomic_DNA"/>
</dbReference>
<protein>
    <submittedName>
        <fullName evidence="2">MurR/RpiR family transcriptional regulator</fullName>
    </submittedName>
</protein>
<dbReference type="AlphaFoldDB" id="A0A934SJ11"/>
<dbReference type="RefSeq" id="WP_200685512.1">
    <property type="nucleotide sequence ID" value="NZ_JAEPRQ010000002.1"/>
</dbReference>
<sequence length="264" mass="28646">MSHESPFGQRLVDRLDDMSPQLRRAALYLIEHPREIALVSMREMARKAGVQPATMTRLAHFIGANGFDDLRTERAQLIRRARFIGAQPPDTIRLVQNCPVAIASDVLAQMGRQVAQLAEADNLARICAAARDLAAASRVFVPMMYLSSETCLRYAQAIPSIAGKLELASALQGGSRDHVFLTLSLQPYSPVDLEMAERAHLLGATIILLTDSETSPVFALADHAVICPTGSQLGACGKLIPVLAAIETLSAVVRHHAMQTPLQH</sequence>
<dbReference type="Pfam" id="PF01418">
    <property type="entry name" value="HTH_6"/>
    <property type="match status" value="1"/>
</dbReference>
<dbReference type="GO" id="GO:0003677">
    <property type="term" value="F:DNA binding"/>
    <property type="evidence" value="ECO:0007669"/>
    <property type="project" value="InterPro"/>
</dbReference>
<proteinExistence type="predicted"/>
<dbReference type="InterPro" id="IPR036388">
    <property type="entry name" value="WH-like_DNA-bd_sf"/>
</dbReference>
<dbReference type="SUPFAM" id="SSF46689">
    <property type="entry name" value="Homeodomain-like"/>
    <property type="match status" value="1"/>
</dbReference>
<dbReference type="PANTHER" id="PTHR30514">
    <property type="entry name" value="GLUCOKINASE"/>
    <property type="match status" value="1"/>
</dbReference>
<evidence type="ECO:0000259" key="1">
    <source>
        <dbReference type="PROSITE" id="PS51071"/>
    </source>
</evidence>
<comment type="caution">
    <text evidence="2">The sequence shown here is derived from an EMBL/GenBank/DDBJ whole genome shotgun (WGS) entry which is preliminary data.</text>
</comment>
<dbReference type="GO" id="GO:1901135">
    <property type="term" value="P:carbohydrate derivative metabolic process"/>
    <property type="evidence" value="ECO:0007669"/>
    <property type="project" value="InterPro"/>
</dbReference>
<feature type="domain" description="HTH rpiR-type" evidence="1">
    <location>
        <begin position="5"/>
        <end position="81"/>
    </location>
</feature>